<organism evidence="1 2">
    <name type="scientific">Streptomyces sannanensis</name>
    <dbReference type="NCBI Taxonomy" id="285536"/>
    <lineage>
        <taxon>Bacteria</taxon>
        <taxon>Bacillati</taxon>
        <taxon>Actinomycetota</taxon>
        <taxon>Actinomycetes</taxon>
        <taxon>Kitasatosporales</taxon>
        <taxon>Streptomycetaceae</taxon>
        <taxon>Streptomyces</taxon>
    </lineage>
</organism>
<protein>
    <submittedName>
        <fullName evidence="1">Uncharacterized protein</fullName>
    </submittedName>
</protein>
<sequence length="165" mass="18992">MRPSTRTPLLLSQLRPEDINLREGERRSVVCPDCNRWHPIQRRMIKTHHLDRTDRGGKAPRCPGSARRIEFDIPIEEWGERLLAAEATAKFRRATNVVRKPQPAVSQPVSRMGVPEPSVVNGFLAHQAGCRKCRTNRPCDYGLMLRQKVRRIATQARQRQLATQR</sequence>
<keyword evidence="2" id="KW-1185">Reference proteome</keyword>
<evidence type="ECO:0000313" key="1">
    <source>
        <dbReference type="EMBL" id="GAA3381195.1"/>
    </source>
</evidence>
<gene>
    <name evidence="1" type="ORF">GCM10020367_71520</name>
</gene>
<dbReference type="Proteomes" id="UP001499990">
    <property type="component" value="Unassembled WGS sequence"/>
</dbReference>
<dbReference type="RefSeq" id="WP_345045717.1">
    <property type="nucleotide sequence ID" value="NZ_BAAAYL010000003.1"/>
</dbReference>
<name>A0ABP6SN20_9ACTN</name>
<proteinExistence type="predicted"/>
<reference evidence="2" key="1">
    <citation type="journal article" date="2019" name="Int. J. Syst. Evol. Microbiol.">
        <title>The Global Catalogue of Microorganisms (GCM) 10K type strain sequencing project: providing services to taxonomists for standard genome sequencing and annotation.</title>
        <authorList>
            <consortium name="The Broad Institute Genomics Platform"/>
            <consortium name="The Broad Institute Genome Sequencing Center for Infectious Disease"/>
            <person name="Wu L."/>
            <person name="Ma J."/>
        </authorList>
    </citation>
    <scope>NUCLEOTIDE SEQUENCE [LARGE SCALE GENOMIC DNA]</scope>
    <source>
        <strain evidence="2">JCM 9651</strain>
    </source>
</reference>
<comment type="caution">
    <text evidence="1">The sequence shown here is derived from an EMBL/GenBank/DDBJ whole genome shotgun (WGS) entry which is preliminary data.</text>
</comment>
<accession>A0ABP6SN20</accession>
<evidence type="ECO:0000313" key="2">
    <source>
        <dbReference type="Proteomes" id="UP001499990"/>
    </source>
</evidence>
<dbReference type="EMBL" id="BAAAYL010000003">
    <property type="protein sequence ID" value="GAA3381195.1"/>
    <property type="molecule type" value="Genomic_DNA"/>
</dbReference>